<keyword evidence="3" id="KW-1185">Reference proteome</keyword>
<gene>
    <name evidence="2" type="ORF">BSCA_1339</name>
</gene>
<evidence type="ECO:0000313" key="3">
    <source>
        <dbReference type="Proteomes" id="UP000029033"/>
    </source>
</evidence>
<dbReference type="Proteomes" id="UP000029033">
    <property type="component" value="Unassembled WGS sequence"/>
</dbReference>
<accession>A0A087DIM6</accession>
<dbReference type="Pfam" id="PF06259">
    <property type="entry name" value="Abhydrolase_8"/>
    <property type="match status" value="1"/>
</dbReference>
<reference evidence="2 3" key="1">
    <citation type="submission" date="2014-03" db="EMBL/GenBank/DDBJ databases">
        <title>Genomics of Bifidobacteria.</title>
        <authorList>
            <person name="Ventura M."/>
            <person name="Milani C."/>
            <person name="Lugli G.A."/>
        </authorList>
    </citation>
    <scope>NUCLEOTIDE SEQUENCE [LARGE SCALE GENOMIC DNA]</scope>
    <source>
        <strain evidence="2 3">LMG 21589</strain>
    </source>
</reference>
<dbReference type="SUPFAM" id="SSF53474">
    <property type="entry name" value="alpha/beta-Hydrolases"/>
    <property type="match status" value="1"/>
</dbReference>
<dbReference type="InterPro" id="IPR010427">
    <property type="entry name" value="DUF1023"/>
</dbReference>
<proteinExistence type="predicted"/>
<dbReference type="Gene3D" id="3.40.50.1820">
    <property type="entry name" value="alpha/beta hydrolase"/>
    <property type="match status" value="1"/>
</dbReference>
<feature type="domain" description="DUF1023" evidence="1">
    <location>
        <begin position="316"/>
        <end position="384"/>
    </location>
</feature>
<protein>
    <submittedName>
        <fullName evidence="2">PGAP1-like domain protein</fullName>
    </submittedName>
</protein>
<dbReference type="STRING" id="158787.BSCA_1339"/>
<dbReference type="AlphaFoldDB" id="A0A087DIM6"/>
<name>A0A087DIM6_9BIFI</name>
<evidence type="ECO:0000313" key="2">
    <source>
        <dbReference type="EMBL" id="KFI95376.1"/>
    </source>
</evidence>
<dbReference type="EMBL" id="JGZO01000003">
    <property type="protein sequence ID" value="KFI95376.1"/>
    <property type="molecule type" value="Genomic_DNA"/>
</dbReference>
<dbReference type="eggNOG" id="COG1075">
    <property type="taxonomic scope" value="Bacteria"/>
</dbReference>
<sequence length="523" mass="55173">MMGWEVSSYVYGGQSYTASSAEEYTALAKALEGAAAEWRAASISWGAASLQLAQQCAGMTMCPASVAGLAGVPVSGHATLPYSQLIRRFSDHAAACGAIAATIDEMASLLIRAHSLYAKSELWTRRLFTELMQLITTVRPKEASLAMGILAAGGILGGSMMDGKFAPSYGSAITAPLQEGYLSGIAPYIGTIDPARPQQVDPLTGLLRTDEVNGAAGAISQYSQPADGLRQGTLHVTEVFTDVPVVGASSSVAQALEQLRRLAEERLGKVDLDSGLSYATIAVQRYRRDDGSPAWLVTIPGTDGKPDSPFGWPQNVELMSDDPAQRIKADSAMMVLEAMRQAGIGKDDPVALIGHSQGGITAAAIAADMSEEYTIEHVVTAGSPVANHPIPPSTWVTSIEIGDELVAALDGAANPATDTWLTVHGYAYPTGASSTGEVGPNGECAPGDATSSWNRGYRGAEVAGASDGKELTHWLKYHQAAYQNATDLGSLAVANHERHFRQVIEGELEETRYFQGRMSHDNE</sequence>
<dbReference type="InterPro" id="IPR029058">
    <property type="entry name" value="AB_hydrolase_fold"/>
</dbReference>
<evidence type="ECO:0000259" key="1">
    <source>
        <dbReference type="Pfam" id="PF06259"/>
    </source>
</evidence>
<comment type="caution">
    <text evidence="2">The sequence shown here is derived from an EMBL/GenBank/DDBJ whole genome shotgun (WGS) entry which is preliminary data.</text>
</comment>
<organism evidence="2 3">
    <name type="scientific">Bifidobacterium scardovii</name>
    <dbReference type="NCBI Taxonomy" id="158787"/>
    <lineage>
        <taxon>Bacteria</taxon>
        <taxon>Bacillati</taxon>
        <taxon>Actinomycetota</taxon>
        <taxon>Actinomycetes</taxon>
        <taxon>Bifidobacteriales</taxon>
        <taxon>Bifidobacteriaceae</taxon>
        <taxon>Bifidobacterium</taxon>
    </lineage>
</organism>